<feature type="non-terminal residue" evidence="3">
    <location>
        <position position="1"/>
    </location>
</feature>
<dbReference type="AlphaFoldDB" id="A0A371F9W5"/>
<keyword evidence="1" id="KW-0732">Signal</keyword>
<evidence type="ECO:0000313" key="3">
    <source>
        <dbReference type="EMBL" id="RDX74933.1"/>
    </source>
</evidence>
<feature type="chain" id="PRO_5016638959" evidence="1">
    <location>
        <begin position="20"/>
        <end position="458"/>
    </location>
</feature>
<dbReference type="STRING" id="157652.A0A371F9W5"/>
<dbReference type="EMBL" id="QJKJ01010006">
    <property type="protein sequence ID" value="RDX74933.1"/>
    <property type="molecule type" value="Genomic_DNA"/>
</dbReference>
<gene>
    <name evidence="3" type="primary">ywbO</name>
    <name evidence="3" type="ORF">CR513_45253</name>
</gene>
<dbReference type="PANTHER" id="PTHR13887">
    <property type="entry name" value="GLUTATHIONE S-TRANSFERASE KAPPA"/>
    <property type="match status" value="1"/>
</dbReference>
<feature type="non-terminal residue" evidence="3">
    <location>
        <position position="458"/>
    </location>
</feature>
<dbReference type="CDD" id="cd03024">
    <property type="entry name" value="DsbA_FrnE"/>
    <property type="match status" value="2"/>
</dbReference>
<comment type="caution">
    <text evidence="3">The sequence shown here is derived from an EMBL/GenBank/DDBJ whole genome shotgun (WGS) entry which is preliminary data.</text>
</comment>
<dbReference type="Gene3D" id="3.40.30.10">
    <property type="entry name" value="Glutaredoxin"/>
    <property type="match status" value="2"/>
</dbReference>
<reference evidence="3" key="1">
    <citation type="submission" date="2018-05" db="EMBL/GenBank/DDBJ databases">
        <title>Draft genome of Mucuna pruriens seed.</title>
        <authorList>
            <person name="Nnadi N.E."/>
            <person name="Vos R."/>
            <person name="Hasami M.H."/>
            <person name="Devisetty U.K."/>
            <person name="Aguiy J.C."/>
        </authorList>
    </citation>
    <scope>NUCLEOTIDE SEQUENCE [LARGE SCALE GENOMIC DNA]</scope>
    <source>
        <strain evidence="3">JCA_2017</strain>
    </source>
</reference>
<dbReference type="Proteomes" id="UP000257109">
    <property type="component" value="Unassembled WGS sequence"/>
</dbReference>
<feature type="domain" description="DSBA-like thioredoxin" evidence="2">
    <location>
        <begin position="261"/>
        <end position="457"/>
    </location>
</feature>
<dbReference type="SUPFAM" id="SSF52833">
    <property type="entry name" value="Thioredoxin-like"/>
    <property type="match status" value="2"/>
</dbReference>
<evidence type="ECO:0000259" key="2">
    <source>
        <dbReference type="Pfam" id="PF01323"/>
    </source>
</evidence>
<proteinExistence type="predicted"/>
<feature type="signal peptide" evidence="1">
    <location>
        <begin position="1"/>
        <end position="19"/>
    </location>
</feature>
<name>A0A371F9W5_MUCPR</name>
<dbReference type="PANTHER" id="PTHR13887:SF41">
    <property type="entry name" value="THIOREDOXIN SUPERFAMILY PROTEIN"/>
    <property type="match status" value="1"/>
</dbReference>
<evidence type="ECO:0000313" key="4">
    <source>
        <dbReference type="Proteomes" id="UP000257109"/>
    </source>
</evidence>
<dbReference type="Pfam" id="PF01323">
    <property type="entry name" value="DSBA"/>
    <property type="match status" value="2"/>
</dbReference>
<dbReference type="InterPro" id="IPR036249">
    <property type="entry name" value="Thioredoxin-like_sf"/>
</dbReference>
<organism evidence="3 4">
    <name type="scientific">Mucuna pruriens</name>
    <name type="common">Velvet bean</name>
    <name type="synonym">Dolichos pruriens</name>
    <dbReference type="NCBI Taxonomy" id="157652"/>
    <lineage>
        <taxon>Eukaryota</taxon>
        <taxon>Viridiplantae</taxon>
        <taxon>Streptophyta</taxon>
        <taxon>Embryophyta</taxon>
        <taxon>Tracheophyta</taxon>
        <taxon>Spermatophyta</taxon>
        <taxon>Magnoliopsida</taxon>
        <taxon>eudicotyledons</taxon>
        <taxon>Gunneridae</taxon>
        <taxon>Pentapetalae</taxon>
        <taxon>rosids</taxon>
        <taxon>fabids</taxon>
        <taxon>Fabales</taxon>
        <taxon>Fabaceae</taxon>
        <taxon>Papilionoideae</taxon>
        <taxon>50 kb inversion clade</taxon>
        <taxon>NPAAA clade</taxon>
        <taxon>indigoferoid/millettioid clade</taxon>
        <taxon>Phaseoleae</taxon>
        <taxon>Mucuna</taxon>
    </lineage>
</organism>
<feature type="domain" description="DSBA-like thioredoxin" evidence="2">
    <location>
        <begin position="34"/>
        <end position="230"/>
    </location>
</feature>
<dbReference type="GO" id="GO:0016491">
    <property type="term" value="F:oxidoreductase activity"/>
    <property type="evidence" value="ECO:0007669"/>
    <property type="project" value="InterPro"/>
</dbReference>
<accession>A0A371F9W5</accession>
<sequence length="458" mass="52053">MIIQLLNLLSLLSVYPSRYSRIMSGTSEKKLVRIDVSSDTVCPWCFVGKRNLDKAIASSKDKYNFEIIWHPFQLNPDAPKEGIDKREYYRRKFGSQSERMEARMSEVFKNIGLECSLSGLMGNTIDSHRLIYYARQQGLDKQHDLVEELAIGYFTQGKYIGDHKFLLESAAKVGLEGAEEFLRDPNNGLKEVEEELKTYSGNITGVPYYVINGNHKLSGGQPPEVFLRAFQLLNLVPLLSVYPSRYSRIMSGTSEKKLVRIDVSSDTVCPWCFVGKRNLDKAIATSKDKYNFEIIWHPFQLDPDAPKEGIDKREYYRRKFGSQSERMEARMSEVFKNVGLEYSLSGLTGNTIDSHRLIYFAKQQGLDKQHDLVEELAIGYFTQGKYIGDHKFLLESAAKVGIEGAEEFLQDPNNGLKEVEEELKTIAGNISGVPYYVINGNHKLSGGQPPEVFLRAFQ</sequence>
<dbReference type="OrthoDB" id="1930760at2759"/>
<dbReference type="InterPro" id="IPR001853">
    <property type="entry name" value="DSBA-like_thioredoxin_dom"/>
</dbReference>
<evidence type="ECO:0000256" key="1">
    <source>
        <dbReference type="SAM" id="SignalP"/>
    </source>
</evidence>
<keyword evidence="4" id="KW-1185">Reference proteome</keyword>
<protein>
    <submittedName>
        <fullName evidence="3">YwbO</fullName>
    </submittedName>
</protein>